<gene>
    <name evidence="2" type="ORF">AMTR_s00005p00242050</name>
</gene>
<accession>W1PFX9</accession>
<keyword evidence="1" id="KW-0175">Coiled coil</keyword>
<organism evidence="2 3">
    <name type="scientific">Amborella trichopoda</name>
    <dbReference type="NCBI Taxonomy" id="13333"/>
    <lineage>
        <taxon>Eukaryota</taxon>
        <taxon>Viridiplantae</taxon>
        <taxon>Streptophyta</taxon>
        <taxon>Embryophyta</taxon>
        <taxon>Tracheophyta</taxon>
        <taxon>Spermatophyta</taxon>
        <taxon>Magnoliopsida</taxon>
        <taxon>Amborellales</taxon>
        <taxon>Amborellaceae</taxon>
        <taxon>Amborella</taxon>
    </lineage>
</organism>
<reference evidence="3" key="1">
    <citation type="journal article" date="2013" name="Science">
        <title>The Amborella genome and the evolution of flowering plants.</title>
        <authorList>
            <consortium name="Amborella Genome Project"/>
        </authorList>
    </citation>
    <scope>NUCLEOTIDE SEQUENCE [LARGE SCALE GENOMIC DNA]</scope>
</reference>
<dbReference type="HOGENOM" id="CLU_2545628_0_0_1"/>
<evidence type="ECO:0000256" key="1">
    <source>
        <dbReference type="SAM" id="Coils"/>
    </source>
</evidence>
<keyword evidence="3" id="KW-1185">Reference proteome</keyword>
<sequence>MKVMPSTSLQVLLMVRVAGSDASFHILGLASSSDEGVPKTEVHEVALEAGLIKDAKSREIARLQDLVTRLRHELEHHQNMFDF</sequence>
<proteinExistence type="predicted"/>
<evidence type="ECO:0000313" key="3">
    <source>
        <dbReference type="Proteomes" id="UP000017836"/>
    </source>
</evidence>
<dbReference type="Proteomes" id="UP000017836">
    <property type="component" value="Unassembled WGS sequence"/>
</dbReference>
<dbReference type="AlphaFoldDB" id="W1PFX9"/>
<protein>
    <submittedName>
        <fullName evidence="2">Uncharacterized protein</fullName>
    </submittedName>
</protein>
<feature type="coiled-coil region" evidence="1">
    <location>
        <begin position="53"/>
        <end position="80"/>
    </location>
</feature>
<dbReference type="EMBL" id="KI393866">
    <property type="protein sequence ID" value="ERN06858.1"/>
    <property type="molecule type" value="Genomic_DNA"/>
</dbReference>
<name>W1PFX9_AMBTC</name>
<evidence type="ECO:0000313" key="2">
    <source>
        <dbReference type="EMBL" id="ERN06858.1"/>
    </source>
</evidence>
<dbReference type="Gramene" id="ERN06858">
    <property type="protein sequence ID" value="ERN06858"/>
    <property type="gene ID" value="AMTR_s00005p00242050"/>
</dbReference>